<name>A0AAV9RBE4_9TELE</name>
<evidence type="ECO:0000256" key="1">
    <source>
        <dbReference type="SAM" id="MobiDB-lite"/>
    </source>
</evidence>
<evidence type="ECO:0000313" key="4">
    <source>
        <dbReference type="Proteomes" id="UP001311232"/>
    </source>
</evidence>
<evidence type="ECO:0000313" key="2">
    <source>
        <dbReference type="EMBL" id="KAK5606243.1"/>
    </source>
</evidence>
<protein>
    <submittedName>
        <fullName evidence="3">Uncharacterized protein</fullName>
    </submittedName>
</protein>
<dbReference type="EMBL" id="JAHHUM010002094">
    <property type="protein sequence ID" value="KAK5606246.1"/>
    <property type="molecule type" value="Genomic_DNA"/>
</dbReference>
<feature type="compositionally biased region" description="Polar residues" evidence="1">
    <location>
        <begin position="69"/>
        <end position="80"/>
    </location>
</feature>
<reference evidence="3 4" key="1">
    <citation type="submission" date="2021-06" db="EMBL/GenBank/DDBJ databases">
        <authorList>
            <person name="Palmer J.M."/>
        </authorList>
    </citation>
    <scope>NUCLEOTIDE SEQUENCE [LARGE SCALE GENOMIC DNA]</scope>
    <source>
        <strain evidence="3 4">MEX-2019</strain>
        <tissue evidence="3">Muscle</tissue>
    </source>
</reference>
<sequence length="166" mass="17615">MGVSLACSRKKCSPSQRRGGAVIAVLGLETGDSSTWYRRSPRQDTVPPVVEIWTGASLSFLEGLANTPSPCLASSTSLPGSQPCPGDHPVPPSGSRQKNESSAPTVQPGAPVHNPPLHAVVTSHPQQPPGNHPPSLPQKKLPLQSHPRLPQPPSNFLFLQHTLHIH</sequence>
<evidence type="ECO:0000313" key="3">
    <source>
        <dbReference type="EMBL" id="KAK5606246.1"/>
    </source>
</evidence>
<feature type="compositionally biased region" description="Polar residues" evidence="1">
    <location>
        <begin position="94"/>
        <end position="105"/>
    </location>
</feature>
<gene>
    <name evidence="2" type="ORF">CRENBAI_024708</name>
    <name evidence="3" type="ORF">CRENBAI_024711</name>
</gene>
<organism evidence="3 4">
    <name type="scientific">Crenichthys baileyi</name>
    <name type="common">White River springfish</name>
    <dbReference type="NCBI Taxonomy" id="28760"/>
    <lineage>
        <taxon>Eukaryota</taxon>
        <taxon>Metazoa</taxon>
        <taxon>Chordata</taxon>
        <taxon>Craniata</taxon>
        <taxon>Vertebrata</taxon>
        <taxon>Euteleostomi</taxon>
        <taxon>Actinopterygii</taxon>
        <taxon>Neopterygii</taxon>
        <taxon>Teleostei</taxon>
        <taxon>Neoteleostei</taxon>
        <taxon>Acanthomorphata</taxon>
        <taxon>Ovalentaria</taxon>
        <taxon>Atherinomorphae</taxon>
        <taxon>Cyprinodontiformes</taxon>
        <taxon>Goodeidae</taxon>
        <taxon>Crenichthys</taxon>
    </lineage>
</organism>
<dbReference type="Proteomes" id="UP001311232">
    <property type="component" value="Unassembled WGS sequence"/>
</dbReference>
<comment type="caution">
    <text evidence="3">The sequence shown here is derived from an EMBL/GenBank/DDBJ whole genome shotgun (WGS) entry which is preliminary data.</text>
</comment>
<proteinExistence type="predicted"/>
<dbReference type="EMBL" id="JAHHUM010002094">
    <property type="protein sequence ID" value="KAK5606243.1"/>
    <property type="molecule type" value="Genomic_DNA"/>
</dbReference>
<keyword evidence="4" id="KW-1185">Reference proteome</keyword>
<feature type="compositionally biased region" description="Pro residues" evidence="1">
    <location>
        <begin position="126"/>
        <end position="136"/>
    </location>
</feature>
<feature type="region of interest" description="Disordered" evidence="1">
    <location>
        <begin position="69"/>
        <end position="155"/>
    </location>
</feature>
<accession>A0AAV9RBE4</accession>
<dbReference type="AlphaFoldDB" id="A0AAV9RBE4"/>